<comment type="caution">
    <text evidence="2">The sequence shown here is derived from an EMBL/GenBank/DDBJ whole genome shotgun (WGS) entry which is preliminary data.</text>
</comment>
<proteinExistence type="predicted"/>
<dbReference type="Pfam" id="PF13240">
    <property type="entry name" value="Zn_Ribbon_1"/>
    <property type="match status" value="1"/>
</dbReference>
<sequence length="576" mass="65099">MSGKDFDLLHAARTEDLEDSQISELAVIGKAEAEVIGKLKFSGAHLLQGARGIGKSMLLRETESELDRDFKNDRVLPVYVNFKTSTLLEGVKADNKSAFQVWVGAKILQALYEKLVERGIVGSGSTSDPFKRIFGVETVFGMKKVLQEKIHLLQKLSKDDNKDDVIDKLGADFIDKVNDISYVLEIIKEIIDECQLSRIVFLFDEAAHTFIPEQQEIFFEIFKLLHGGKVAVKAAVYPSITSYGKNFEIGHDAILIPLGTFEPGSTGRDASRRLYRELITKRIPEGKLRKTIFSKGELLDQCIHLSSGNPRAFLHLFNRVYDRGYTERALLLATQDYVDQELIPYHLGLSKRLPKYSHHVKLGLDMLRQYIIPEIRKKNIREKKTQYQSAFFTLQRDMQPNLKLALDLLCYSGVLSKQGTVKISSRQTGQRYMVHLALLFTEKAFISNKFSEIIGIISLTDYREFSATDSAFDEYLNKLKLSADECQECSAEIPPNAKFCPECGSKVIEKSIVGQLLDDSVREISISNAIADRVEPEYPLVGDVVHATREDLMKISYIKEVRSKMIKNAADEYISG</sequence>
<dbReference type="InterPro" id="IPR027417">
    <property type="entry name" value="P-loop_NTPase"/>
</dbReference>
<name>A0AAQ2EWR9_PSEO7</name>
<dbReference type="SUPFAM" id="SSF52540">
    <property type="entry name" value="P-loop containing nucleoside triphosphate hydrolases"/>
    <property type="match status" value="1"/>
</dbReference>
<dbReference type="Gene3D" id="3.40.50.300">
    <property type="entry name" value="P-loop containing nucleotide triphosphate hydrolases"/>
    <property type="match status" value="1"/>
</dbReference>
<evidence type="ECO:0000313" key="3">
    <source>
        <dbReference type="Proteomes" id="UP000305423"/>
    </source>
</evidence>
<reference evidence="2 3" key="1">
    <citation type="submission" date="2017-12" db="EMBL/GenBank/DDBJ databases">
        <authorList>
            <person name="Paulsen S."/>
            <person name="Gram L.K."/>
        </authorList>
    </citation>
    <scope>NUCLEOTIDE SEQUENCE [LARGE SCALE GENOMIC DNA]</scope>
    <source>
        <strain evidence="2 3">S1607</strain>
    </source>
</reference>
<reference evidence="3" key="2">
    <citation type="submission" date="2019-06" db="EMBL/GenBank/DDBJ databases">
        <title>Co-occurence of chitin degradation, pigmentation and bioactivity in marine Pseudoalteromonas.</title>
        <authorList>
            <person name="Sonnenschein E.C."/>
            <person name="Bech P.K."/>
        </authorList>
    </citation>
    <scope>NUCLEOTIDE SEQUENCE [LARGE SCALE GENOMIC DNA]</scope>
    <source>
        <strain evidence="3">S1607</strain>
    </source>
</reference>
<dbReference type="Proteomes" id="UP000305423">
    <property type="component" value="Unassembled WGS sequence"/>
</dbReference>
<organism evidence="2 3">
    <name type="scientific">Pseudoalteromonas piscicida</name>
    <dbReference type="NCBI Taxonomy" id="43662"/>
    <lineage>
        <taxon>Bacteria</taxon>
        <taxon>Pseudomonadati</taxon>
        <taxon>Pseudomonadota</taxon>
        <taxon>Gammaproteobacteria</taxon>
        <taxon>Alteromonadales</taxon>
        <taxon>Pseudoalteromonadaceae</taxon>
        <taxon>Pseudoalteromonas</taxon>
    </lineage>
</organism>
<feature type="domain" description="Zinc-ribbon" evidence="1">
    <location>
        <begin position="486"/>
        <end position="507"/>
    </location>
</feature>
<dbReference type="InterPro" id="IPR026870">
    <property type="entry name" value="Zinc_ribbon_dom"/>
</dbReference>
<accession>A0AAQ2EWR9</accession>
<dbReference type="EMBL" id="PNEL01000012">
    <property type="protein sequence ID" value="TMN80158.1"/>
    <property type="molecule type" value="Genomic_DNA"/>
</dbReference>
<dbReference type="RefSeq" id="WP_045963054.1">
    <property type="nucleotide sequence ID" value="NZ_JXXW01000017.1"/>
</dbReference>
<dbReference type="AlphaFoldDB" id="A0AAQ2EWR9"/>
<evidence type="ECO:0000259" key="1">
    <source>
        <dbReference type="Pfam" id="PF13240"/>
    </source>
</evidence>
<protein>
    <submittedName>
        <fullName evidence="2">Zinc ribbon domain-containing protein</fullName>
    </submittedName>
</protein>
<evidence type="ECO:0000313" key="2">
    <source>
        <dbReference type="EMBL" id="TMN80158.1"/>
    </source>
</evidence>
<gene>
    <name evidence="2" type="ORF">CWB74_04570</name>
</gene>